<dbReference type="PANTHER" id="PTHR46825:SF8">
    <property type="entry name" value="BETA-LACTAMASE-RELATED"/>
    <property type="match status" value="1"/>
</dbReference>
<dbReference type="PANTHER" id="PTHR46825">
    <property type="entry name" value="D-ALANYL-D-ALANINE-CARBOXYPEPTIDASE/ENDOPEPTIDASE AMPH"/>
    <property type="match status" value="1"/>
</dbReference>
<proteinExistence type="predicted"/>
<comment type="caution">
    <text evidence="2">The sequence shown here is derived from an EMBL/GenBank/DDBJ whole genome shotgun (WGS) entry which is preliminary data.</text>
</comment>
<accession>A0ABY2Z8K2</accession>
<dbReference type="EMBL" id="VHIZ01000048">
    <property type="protein sequence ID" value="TPV25760.1"/>
    <property type="molecule type" value="Genomic_DNA"/>
</dbReference>
<reference evidence="2 3" key="1">
    <citation type="submission" date="2019-06" db="EMBL/GenBank/DDBJ databases">
        <title>Taxogenomics and systematics of the genus Pantoea.</title>
        <authorList>
            <person name="Tambong J.T."/>
        </authorList>
    </citation>
    <scope>NUCLEOTIDE SEQUENCE [LARGE SCALE GENOMIC DNA]</scope>
    <source>
        <strain evidence="2 3">LMG 2558</strain>
    </source>
</reference>
<dbReference type="Pfam" id="PF00144">
    <property type="entry name" value="Beta-lactamase"/>
    <property type="match status" value="1"/>
</dbReference>
<gene>
    <name evidence="2" type="ORF">FJW00_11450</name>
</gene>
<dbReference type="Gene3D" id="3.40.710.10">
    <property type="entry name" value="DD-peptidase/beta-lactamase superfamily"/>
    <property type="match status" value="1"/>
</dbReference>
<dbReference type="InterPro" id="IPR050491">
    <property type="entry name" value="AmpC-like"/>
</dbReference>
<name>A0ABY2Z8K2_9GAMM</name>
<evidence type="ECO:0000313" key="2">
    <source>
        <dbReference type="EMBL" id="TPV25760.1"/>
    </source>
</evidence>
<dbReference type="SUPFAM" id="SSF56601">
    <property type="entry name" value="beta-lactamase/transpeptidase-like"/>
    <property type="match status" value="1"/>
</dbReference>
<feature type="domain" description="Beta-lactamase-related" evidence="1">
    <location>
        <begin position="66"/>
        <end position="394"/>
    </location>
</feature>
<keyword evidence="3" id="KW-1185">Reference proteome</keyword>
<organism evidence="2 3">
    <name type="scientific">Pantoea anthophila</name>
    <dbReference type="NCBI Taxonomy" id="470931"/>
    <lineage>
        <taxon>Bacteria</taxon>
        <taxon>Pseudomonadati</taxon>
        <taxon>Pseudomonadota</taxon>
        <taxon>Gammaproteobacteria</taxon>
        <taxon>Enterobacterales</taxon>
        <taxon>Erwiniaceae</taxon>
        <taxon>Pantoea</taxon>
    </lineage>
</organism>
<protein>
    <submittedName>
        <fullName evidence="2">Beta-lactamase family protein</fullName>
    </submittedName>
</protein>
<sequence length="426" mass="47050">MKKEFSGSRIAALCLKRLAQVAQRIGKPCGIPAAIVLLTGCGTLSQTSAPVSDRVYLTHATFNENVDDIVQHYMQQKQVPGISIAVIHHDEPTHYYSFGVTDRVHRYPVTPDTLFALGSLSKGVTAEVIIQLVDQGKLHWSDTLADLLPAGVPLSRDARRITLLQLVTHTSGLPRQDMDLPMLHQFIRYLGTGENFYGNLDSDSVLSYLADFSAPAVRRPCYSNLGYALLGFILRERFHQDIQTLASRLIFAPLKMDQSSFEPETLAGFPWRALGHAGDQPKFIRRGALTPDWHFHGNMVAAASLYSSARDLSRYLRAHLTATGDAERDRAFAAVNRAWYRQGAQTQNIAWITETTEGQPITYQVGYIGGYASFIGYDKGHGNAIVVLQNGFNWSNYLGIALLVDLATQDKVVAQRSVTADQGAIK</sequence>
<dbReference type="InterPro" id="IPR001466">
    <property type="entry name" value="Beta-lactam-related"/>
</dbReference>
<dbReference type="Proteomes" id="UP000316142">
    <property type="component" value="Unassembled WGS sequence"/>
</dbReference>
<evidence type="ECO:0000313" key="3">
    <source>
        <dbReference type="Proteomes" id="UP000316142"/>
    </source>
</evidence>
<dbReference type="InterPro" id="IPR012338">
    <property type="entry name" value="Beta-lactam/transpept-like"/>
</dbReference>
<dbReference type="RefSeq" id="WP_140924165.1">
    <property type="nucleotide sequence ID" value="NZ_CP122311.1"/>
</dbReference>
<evidence type="ECO:0000259" key="1">
    <source>
        <dbReference type="Pfam" id="PF00144"/>
    </source>
</evidence>